<keyword evidence="3" id="KW-0732">Signal</keyword>
<dbReference type="SMART" id="SM00093">
    <property type="entry name" value="SERPIN"/>
    <property type="match status" value="1"/>
</dbReference>
<reference evidence="5" key="1">
    <citation type="submission" date="2021-06" db="EMBL/GenBank/DDBJ databases">
        <authorList>
            <person name="Hodson N. C."/>
            <person name="Mongue J. A."/>
            <person name="Jaron S. K."/>
        </authorList>
    </citation>
    <scope>NUCLEOTIDE SEQUENCE</scope>
</reference>
<evidence type="ECO:0000256" key="1">
    <source>
        <dbReference type="ARBA" id="ARBA00009500"/>
    </source>
</evidence>
<dbReference type="InterPro" id="IPR000215">
    <property type="entry name" value="Serpin_fam"/>
</dbReference>
<dbReference type="InterPro" id="IPR023796">
    <property type="entry name" value="Serpin_dom"/>
</dbReference>
<dbReference type="CDD" id="cd00172">
    <property type="entry name" value="serpin"/>
    <property type="match status" value="1"/>
</dbReference>
<accession>A0A8J2JWZ1</accession>
<feature type="chain" id="PRO_5035282710" description="Serpin domain-containing protein" evidence="3">
    <location>
        <begin position="17"/>
        <end position="403"/>
    </location>
</feature>
<evidence type="ECO:0000256" key="3">
    <source>
        <dbReference type="SAM" id="SignalP"/>
    </source>
</evidence>
<organism evidence="5 6">
    <name type="scientific">Allacma fusca</name>
    <dbReference type="NCBI Taxonomy" id="39272"/>
    <lineage>
        <taxon>Eukaryota</taxon>
        <taxon>Metazoa</taxon>
        <taxon>Ecdysozoa</taxon>
        <taxon>Arthropoda</taxon>
        <taxon>Hexapoda</taxon>
        <taxon>Collembola</taxon>
        <taxon>Symphypleona</taxon>
        <taxon>Sminthuridae</taxon>
        <taxon>Allacma</taxon>
    </lineage>
</organism>
<dbReference type="EMBL" id="CAJVCH010162872">
    <property type="protein sequence ID" value="CAG7728400.1"/>
    <property type="molecule type" value="Genomic_DNA"/>
</dbReference>
<sequence length="403" mass="45421">MVKIILVLGLIAFASSNILERREMSTRFLNIISQSTSFFASDLYQQLRNRDDDNGNLVLSPLSLSLLLSSLNVGSRGLTSREITSALRLTGLNEDDILQGYSELIKTLNGESGFTLRSANAIYVDSGFRIKPSFTDVMKTYFQSEPRRIQFSDTSAAAAKINQWVARETNNKIKELVTQKDLRQDTVMILLNAIYFNAEWEKPFDSQRTERKYFTTLQNRSVPAEFMHHDGELRFGIVKQLEAEAVAIPYKDSRAHFVVLLPKNPADFNSFEEKLRGYDLTSIMPTLDLAPIALELPKISLKSKIDFLNEDVLKRLGIKSFYQDGSIPDFTGITDEYRNLILSGVLQRACIDVTEHGTEASAASTAGIVNKIIHRPFTVNRPFVGFIHDSNTNSILFMVRKVA</sequence>
<evidence type="ECO:0000313" key="5">
    <source>
        <dbReference type="EMBL" id="CAG7728400.1"/>
    </source>
</evidence>
<feature type="domain" description="Serpin" evidence="4">
    <location>
        <begin position="41"/>
        <end position="401"/>
    </location>
</feature>
<evidence type="ECO:0000313" key="6">
    <source>
        <dbReference type="Proteomes" id="UP000708208"/>
    </source>
</evidence>
<keyword evidence="6" id="KW-1185">Reference proteome</keyword>
<dbReference type="GO" id="GO:0004867">
    <property type="term" value="F:serine-type endopeptidase inhibitor activity"/>
    <property type="evidence" value="ECO:0007669"/>
    <property type="project" value="InterPro"/>
</dbReference>
<gene>
    <name evidence="5" type="ORF">AFUS01_LOCUS17179</name>
</gene>
<protein>
    <recommendedName>
        <fullName evidence="4">Serpin domain-containing protein</fullName>
    </recommendedName>
</protein>
<evidence type="ECO:0000256" key="2">
    <source>
        <dbReference type="RuleBase" id="RU000411"/>
    </source>
</evidence>
<dbReference type="OrthoDB" id="671595at2759"/>
<feature type="signal peptide" evidence="3">
    <location>
        <begin position="1"/>
        <end position="16"/>
    </location>
</feature>
<evidence type="ECO:0000259" key="4">
    <source>
        <dbReference type="SMART" id="SM00093"/>
    </source>
</evidence>
<dbReference type="PANTHER" id="PTHR11461">
    <property type="entry name" value="SERINE PROTEASE INHIBITOR, SERPIN"/>
    <property type="match status" value="1"/>
</dbReference>
<dbReference type="Proteomes" id="UP000708208">
    <property type="component" value="Unassembled WGS sequence"/>
</dbReference>
<dbReference type="AlphaFoldDB" id="A0A8J2JWZ1"/>
<name>A0A8J2JWZ1_9HEXA</name>
<comment type="similarity">
    <text evidence="1 2">Belongs to the serpin family.</text>
</comment>
<dbReference type="GO" id="GO:0005615">
    <property type="term" value="C:extracellular space"/>
    <property type="evidence" value="ECO:0007669"/>
    <property type="project" value="InterPro"/>
</dbReference>
<dbReference type="Pfam" id="PF00079">
    <property type="entry name" value="Serpin"/>
    <property type="match status" value="1"/>
</dbReference>
<dbReference type="PANTHER" id="PTHR11461:SF211">
    <property type="entry name" value="GH10112P-RELATED"/>
    <property type="match status" value="1"/>
</dbReference>
<proteinExistence type="inferred from homology"/>
<comment type="caution">
    <text evidence="5">The sequence shown here is derived from an EMBL/GenBank/DDBJ whole genome shotgun (WGS) entry which is preliminary data.</text>
</comment>